<evidence type="ECO:0000256" key="2">
    <source>
        <dbReference type="SAM" id="SignalP"/>
    </source>
</evidence>
<name>A0A497XPZ2_9AQUI</name>
<gene>
    <name evidence="3" type="ORF">BCF55_1314</name>
</gene>
<dbReference type="Proteomes" id="UP000267841">
    <property type="component" value="Unassembled WGS sequence"/>
</dbReference>
<dbReference type="AlphaFoldDB" id="A0A497XPZ2"/>
<keyword evidence="4" id="KW-1185">Reference proteome</keyword>
<evidence type="ECO:0000313" key="3">
    <source>
        <dbReference type="EMBL" id="RLJ71025.1"/>
    </source>
</evidence>
<sequence length="1231" mass="134879">MRSLFGALLTLMSFGLVYGAATCNVPPFLTTAVSPNILFVIDVSGSMDWSAYNPKDDGVGFCDGSETCRGTYTGQEEGYFIPDRVYRFNDSAGYWEETTGTPEPCPQRYNYIDNNKLYMGSCLNFHFMSRIDLLRWAITGGRPRECDYSDAFTATDCDPDLVCTGDYCVLEATPLFERVRVPKSRIQGILQVMENEPAKPRFGALFYSAGLRSQKVYIGDYPYTGSGDPGDADPDHPYTYLKRFINRVEPNGVTGTAIALWEAYDYFKQSNDHNYANGFDLAGTSDKYKDPLYVCDYKKQNCQLAPCAKNFVILASDGQWNYGGNPADWRCSIDSSGYENYSVDPVVPAYRIHTDVLRTVSTLGEDYDINVSGVYSLGMFLGGTGERSLQNVAIYGSFDTAVGTWPGGTSGSLWNGSGAHYPWQTCTMDDCGSGRGSGCTPLPSDPNDDGIIDTTYSDWDKNGDGLPDTFLKAENAVQIKDSILAFIRDILKKTSSASSVSILSRRGTKGNSVIQAVFYPEKPFLGGYKVNWIGYLYNYWFYYTSSAQEIREDTVEDRVLNVNEDYILDFDVDTSGNLIIRGDDPTTPTVNPDITYNSLDEVHDVWEAGEILKNKDPDDRTIYTVGEDNFGNDVMVTFTVADKDKFKSLLGTDFPGCIGSEEDLIKFIRGEHVDGCRDRRADSSGNVWKLGDIVYSTPAIVDYGNYGMVYVGANDGMLHAFRVGALRTDGLSTNDIVKLCDELTGNCTDVKLGDEEWAFIPKNALPYLKKLADPNYNHIYIVDMQPYVMRLDKNGDGIPETAILIGGMRLGGGCGCSGSCTTTPSSTCCTNPPSDTCSDPSDPSSCVGYSSYFALDITDPQNPVFLWEFTHPDLGLTYSGPAHIKVNGKHFIMFASGPTSLCGDAAQDLRLFILEMDDSFKIANKYIVADDATRLTVTTGYTVIEDSTLSSFNNSFGGRLFTEGIDYNGDGNTDMVFFGVNKLSGSTWQGNVLGIKVTGDNPADATNPWDVVKVFNSAVEPVTSKVEYMKCFGMNYIFFGTGRWFYKDDEPGQNANDKEKLYGVRIDDCLTGGSCNINAAKSSNNSCSELEGGSGLFSWYRELAPKDTDFSKERLISDPAVTSFDVVLFATTQPTGNLCGFGGRSRLWGLNCATGQGLLDTSCPNYIANVPESMAVLLQLSRGNIEVVGKGSFTQESGSTTEWFKGTTPESPPTLPSGGGASGKIILWIEK</sequence>
<dbReference type="RefSeq" id="WP_121011735.1">
    <property type="nucleotide sequence ID" value="NZ_RCCJ01000001.1"/>
</dbReference>
<feature type="signal peptide" evidence="2">
    <location>
        <begin position="1"/>
        <end position="19"/>
    </location>
</feature>
<feature type="region of interest" description="Disordered" evidence="1">
    <location>
        <begin position="1198"/>
        <end position="1222"/>
    </location>
</feature>
<reference evidence="3 4" key="1">
    <citation type="submission" date="2018-10" db="EMBL/GenBank/DDBJ databases">
        <title>Genomic Encyclopedia of Archaeal and Bacterial Type Strains, Phase II (KMG-II): from individual species to whole genera.</title>
        <authorList>
            <person name="Goeker M."/>
        </authorList>
    </citation>
    <scope>NUCLEOTIDE SEQUENCE [LARGE SCALE GENOMIC DNA]</scope>
    <source>
        <strain evidence="3 4">DSM 16510</strain>
    </source>
</reference>
<feature type="chain" id="PRO_5019730229" evidence="2">
    <location>
        <begin position="20"/>
        <end position="1231"/>
    </location>
</feature>
<dbReference type="OrthoDB" id="7156875at2"/>
<keyword evidence="2" id="KW-0732">Signal</keyword>
<accession>A0A497XPZ2</accession>
<comment type="caution">
    <text evidence="3">The sequence shown here is derived from an EMBL/GenBank/DDBJ whole genome shotgun (WGS) entry which is preliminary data.</text>
</comment>
<evidence type="ECO:0000313" key="4">
    <source>
        <dbReference type="Proteomes" id="UP000267841"/>
    </source>
</evidence>
<organism evidence="3 4">
    <name type="scientific">Hydrogenivirga caldilitoris</name>
    <dbReference type="NCBI Taxonomy" id="246264"/>
    <lineage>
        <taxon>Bacteria</taxon>
        <taxon>Pseudomonadati</taxon>
        <taxon>Aquificota</taxon>
        <taxon>Aquificia</taxon>
        <taxon>Aquificales</taxon>
        <taxon>Aquificaceae</taxon>
        <taxon>Hydrogenivirga</taxon>
    </lineage>
</organism>
<dbReference type="EMBL" id="RCCJ01000001">
    <property type="protein sequence ID" value="RLJ71025.1"/>
    <property type="molecule type" value="Genomic_DNA"/>
</dbReference>
<protein>
    <submittedName>
        <fullName evidence="3">Type IV pilus assembly protein PilY1</fullName>
    </submittedName>
</protein>
<proteinExistence type="predicted"/>
<evidence type="ECO:0000256" key="1">
    <source>
        <dbReference type="SAM" id="MobiDB-lite"/>
    </source>
</evidence>